<keyword evidence="6 7" id="KW-0472">Membrane</keyword>
<gene>
    <name evidence="9" type="ORF">FCN18_35095</name>
</gene>
<dbReference type="CDD" id="cd06261">
    <property type="entry name" value="TM_PBP2"/>
    <property type="match status" value="1"/>
</dbReference>
<dbReference type="Proteomes" id="UP000309992">
    <property type="component" value="Unassembled WGS sequence"/>
</dbReference>
<accession>A0ABY2RU30</accession>
<organism evidence="9 10">
    <name type="scientific">Prauserella endophytica</name>
    <dbReference type="NCBI Taxonomy" id="1592324"/>
    <lineage>
        <taxon>Bacteria</taxon>
        <taxon>Bacillati</taxon>
        <taxon>Actinomycetota</taxon>
        <taxon>Actinomycetes</taxon>
        <taxon>Pseudonocardiales</taxon>
        <taxon>Pseudonocardiaceae</taxon>
        <taxon>Prauserella</taxon>
        <taxon>Prauserella coralliicola group</taxon>
    </lineage>
</organism>
<feature type="transmembrane region" description="Helical" evidence="7">
    <location>
        <begin position="205"/>
        <end position="225"/>
    </location>
</feature>
<dbReference type="PROSITE" id="PS50928">
    <property type="entry name" value="ABC_TM1"/>
    <property type="match status" value="1"/>
</dbReference>
<evidence type="ECO:0000313" key="9">
    <source>
        <dbReference type="EMBL" id="TKG60494.1"/>
    </source>
</evidence>
<feature type="transmembrane region" description="Helical" evidence="7">
    <location>
        <begin position="140"/>
        <end position="159"/>
    </location>
</feature>
<proteinExistence type="inferred from homology"/>
<evidence type="ECO:0000256" key="3">
    <source>
        <dbReference type="ARBA" id="ARBA00022475"/>
    </source>
</evidence>
<feature type="transmembrane region" description="Helical" evidence="7">
    <location>
        <begin position="237"/>
        <end position="257"/>
    </location>
</feature>
<evidence type="ECO:0000256" key="6">
    <source>
        <dbReference type="ARBA" id="ARBA00023136"/>
    </source>
</evidence>
<evidence type="ECO:0000256" key="4">
    <source>
        <dbReference type="ARBA" id="ARBA00022692"/>
    </source>
</evidence>
<dbReference type="EMBL" id="SWMS01000036">
    <property type="protein sequence ID" value="TKG60494.1"/>
    <property type="molecule type" value="Genomic_DNA"/>
</dbReference>
<evidence type="ECO:0000256" key="5">
    <source>
        <dbReference type="ARBA" id="ARBA00022989"/>
    </source>
</evidence>
<dbReference type="Gene3D" id="1.10.3720.10">
    <property type="entry name" value="MetI-like"/>
    <property type="match status" value="1"/>
</dbReference>
<dbReference type="SUPFAM" id="SSF161098">
    <property type="entry name" value="MetI-like"/>
    <property type="match status" value="1"/>
</dbReference>
<dbReference type="InterPro" id="IPR000515">
    <property type="entry name" value="MetI-like"/>
</dbReference>
<comment type="caution">
    <text evidence="9">The sequence shown here is derived from an EMBL/GenBank/DDBJ whole genome shotgun (WGS) entry which is preliminary data.</text>
</comment>
<dbReference type="PANTHER" id="PTHR30151">
    <property type="entry name" value="ALKANE SULFONATE ABC TRANSPORTER-RELATED, MEMBRANE SUBUNIT"/>
    <property type="match status" value="1"/>
</dbReference>
<evidence type="ECO:0000256" key="2">
    <source>
        <dbReference type="ARBA" id="ARBA00022448"/>
    </source>
</evidence>
<feature type="transmembrane region" description="Helical" evidence="7">
    <location>
        <begin position="15"/>
        <end position="34"/>
    </location>
</feature>
<evidence type="ECO:0000256" key="1">
    <source>
        <dbReference type="ARBA" id="ARBA00004651"/>
    </source>
</evidence>
<dbReference type="RefSeq" id="WP_112274662.1">
    <property type="nucleotide sequence ID" value="NZ_SWMS01000036.1"/>
</dbReference>
<protein>
    <submittedName>
        <fullName evidence="9">ABC transporter permease</fullName>
    </submittedName>
</protein>
<keyword evidence="10" id="KW-1185">Reference proteome</keyword>
<keyword evidence="3" id="KW-1003">Cell membrane</keyword>
<evidence type="ECO:0000256" key="7">
    <source>
        <dbReference type="RuleBase" id="RU363032"/>
    </source>
</evidence>
<evidence type="ECO:0000313" key="10">
    <source>
        <dbReference type="Proteomes" id="UP000309992"/>
    </source>
</evidence>
<keyword evidence="2 7" id="KW-0813">Transport</keyword>
<feature type="transmembrane region" description="Helical" evidence="7">
    <location>
        <begin position="70"/>
        <end position="95"/>
    </location>
</feature>
<comment type="similarity">
    <text evidence="7">Belongs to the binding-protein-dependent transport system permease family.</text>
</comment>
<dbReference type="InterPro" id="IPR035906">
    <property type="entry name" value="MetI-like_sf"/>
</dbReference>
<dbReference type="Pfam" id="PF00528">
    <property type="entry name" value="BPD_transp_1"/>
    <property type="match status" value="1"/>
</dbReference>
<comment type="subcellular location">
    <subcellularLocation>
        <location evidence="1 7">Cell membrane</location>
        <topology evidence="1 7">Multi-pass membrane protein</topology>
    </subcellularLocation>
</comment>
<evidence type="ECO:0000259" key="8">
    <source>
        <dbReference type="PROSITE" id="PS50928"/>
    </source>
</evidence>
<feature type="domain" description="ABC transmembrane type-1" evidence="8">
    <location>
        <begin position="74"/>
        <end position="254"/>
    </location>
</feature>
<feature type="transmembrane region" description="Helical" evidence="7">
    <location>
        <begin position="115"/>
        <end position="134"/>
    </location>
</feature>
<name>A0ABY2RU30_9PSEU</name>
<reference evidence="9 10" key="1">
    <citation type="journal article" date="2015" name="Antonie Van Leeuwenhoek">
        <title>Prauserella endophytica sp. nov., an endophytic actinobacterium isolated from Tamarix taklamakanensis.</title>
        <authorList>
            <person name="Liu J.M."/>
            <person name="Habden X."/>
            <person name="Guo L."/>
            <person name="Tuo L."/>
            <person name="Jiang Z.K."/>
            <person name="Liu S.W."/>
            <person name="Liu X.F."/>
            <person name="Chen L."/>
            <person name="Li R.F."/>
            <person name="Zhang Y.Q."/>
            <person name="Sun C.H."/>
        </authorList>
    </citation>
    <scope>NUCLEOTIDE SEQUENCE [LARGE SCALE GENOMIC DNA]</scope>
    <source>
        <strain evidence="9 10">CGMCC 4.7182</strain>
    </source>
</reference>
<keyword evidence="5 7" id="KW-1133">Transmembrane helix</keyword>
<sequence>MTNVEWRRARRRRRVRATSVGAASTIALAGLWYLSTDGLGLVSPLFLPSPVAVFERLIEFTQRDYQGATLIGHLFASLRIVAIGWFVAGVIGLPLGVAMGWSRRVRTVVSPVFELIRPIPPIAWIPLAILWFGLGTEARVFVVTISAVVPWVLNSYEAVAGVDKLLAKASRSLGAPSRRTLVEVVLPAAVPTLVGGARIALGNAWMTVVAAELLGATAGLGFVALNARSTLDPDIMLVAMLLIGLLGVVFSEGLRLVEKRLSGWKESAA</sequence>
<keyword evidence="4 7" id="KW-0812">Transmembrane</keyword>
<dbReference type="PANTHER" id="PTHR30151:SF0">
    <property type="entry name" value="ABC TRANSPORTER PERMEASE PROTEIN MJ0413-RELATED"/>
    <property type="match status" value="1"/>
</dbReference>